<gene>
    <name evidence="1" type="ORF">GCM10007157_15280</name>
</gene>
<keyword evidence="2" id="KW-1185">Reference proteome</keyword>
<accession>A0A8H9LZI0</accession>
<evidence type="ECO:0000313" key="1">
    <source>
        <dbReference type="EMBL" id="GGW24463.1"/>
    </source>
</evidence>
<organism evidence="1 2">
    <name type="scientific">Vreelandella hamiltonii</name>
    <dbReference type="NCBI Taxonomy" id="502829"/>
    <lineage>
        <taxon>Bacteria</taxon>
        <taxon>Pseudomonadati</taxon>
        <taxon>Pseudomonadota</taxon>
        <taxon>Gammaproteobacteria</taxon>
        <taxon>Oceanospirillales</taxon>
        <taxon>Halomonadaceae</taxon>
        <taxon>Vreelandella</taxon>
    </lineage>
</organism>
<protein>
    <submittedName>
        <fullName evidence="1">Uncharacterized protein</fullName>
    </submittedName>
</protein>
<reference evidence="2" key="1">
    <citation type="journal article" date="2019" name="Int. J. Syst. Evol. Microbiol.">
        <title>The Global Catalogue of Microorganisms (GCM) 10K type strain sequencing project: providing services to taxonomists for standard genome sequencing and annotation.</title>
        <authorList>
            <consortium name="The Broad Institute Genomics Platform"/>
            <consortium name="The Broad Institute Genome Sequencing Center for Infectious Disease"/>
            <person name="Wu L."/>
            <person name="Ma J."/>
        </authorList>
    </citation>
    <scope>NUCLEOTIDE SEQUENCE [LARGE SCALE GENOMIC DNA]</scope>
    <source>
        <strain evidence="2">KCTC 22154</strain>
    </source>
</reference>
<dbReference type="EMBL" id="BMXN01000006">
    <property type="protein sequence ID" value="GGW24463.1"/>
    <property type="molecule type" value="Genomic_DNA"/>
</dbReference>
<name>A0A8H9LZI0_9GAMM</name>
<proteinExistence type="predicted"/>
<dbReference type="AlphaFoldDB" id="A0A8H9LZI0"/>
<comment type="caution">
    <text evidence="1">The sequence shown here is derived from an EMBL/GenBank/DDBJ whole genome shotgun (WGS) entry which is preliminary data.</text>
</comment>
<sequence length="68" mass="7622">MLYGYGQIRHGIDQGAIEVEGDQLLLLQNGMHTGSLVMALDDIITINFITLSACDYPYRVEASMLRLY</sequence>
<dbReference type="Proteomes" id="UP000623776">
    <property type="component" value="Unassembled WGS sequence"/>
</dbReference>
<evidence type="ECO:0000313" key="2">
    <source>
        <dbReference type="Proteomes" id="UP000623776"/>
    </source>
</evidence>